<gene>
    <name evidence="1" type="ORF">Vadar_004109</name>
</gene>
<keyword evidence="2" id="KW-1185">Reference proteome</keyword>
<proteinExistence type="predicted"/>
<name>A0ACB7WXQ4_9ERIC</name>
<accession>A0ACB7WXQ4</accession>
<dbReference type="Proteomes" id="UP000828048">
    <property type="component" value="Chromosome 2"/>
</dbReference>
<sequence length="259" mass="29594">MKEALEGCNQFFNLPMEEKMEFEGKDIWKPIRFGTGVDVNVEKFFYWRDFLKAYVHPQFNFPNKPKGFRETGEEYCKRAREVITELLKGISESLGLEESYIEKAMNLESGWQMFVTNLYPICPQPELAMGLPSHTDHGLLTLLIANEIGGLQIQRNGKWLNVNPLPNCLLVNTSDHLQILTNGRYKSIRHRAVVNNKATRISIAVPFGPSLDTVVSPAPELIEGESNRPAEYMPMKYKDYMELTLEGIPCLDRVRLPVA</sequence>
<reference evidence="1 2" key="1">
    <citation type="journal article" date="2021" name="Hortic Res">
        <title>High-quality reference genome and annotation aids understanding of berry development for evergreen blueberry (Vaccinium darrowii).</title>
        <authorList>
            <person name="Yu J."/>
            <person name="Hulse-Kemp A.M."/>
            <person name="Babiker E."/>
            <person name="Staton M."/>
        </authorList>
    </citation>
    <scope>NUCLEOTIDE SEQUENCE [LARGE SCALE GENOMIC DNA]</scope>
    <source>
        <strain evidence="2">cv. NJ 8807/NJ 8810</strain>
        <tissue evidence="1">Young leaf</tissue>
    </source>
</reference>
<protein>
    <submittedName>
        <fullName evidence="1">Uncharacterized protein</fullName>
    </submittedName>
</protein>
<dbReference type="EMBL" id="CM037152">
    <property type="protein sequence ID" value="KAH7833207.1"/>
    <property type="molecule type" value="Genomic_DNA"/>
</dbReference>
<evidence type="ECO:0000313" key="1">
    <source>
        <dbReference type="EMBL" id="KAH7833207.1"/>
    </source>
</evidence>
<comment type="caution">
    <text evidence="1">The sequence shown here is derived from an EMBL/GenBank/DDBJ whole genome shotgun (WGS) entry which is preliminary data.</text>
</comment>
<organism evidence="1 2">
    <name type="scientific">Vaccinium darrowii</name>
    <dbReference type="NCBI Taxonomy" id="229202"/>
    <lineage>
        <taxon>Eukaryota</taxon>
        <taxon>Viridiplantae</taxon>
        <taxon>Streptophyta</taxon>
        <taxon>Embryophyta</taxon>
        <taxon>Tracheophyta</taxon>
        <taxon>Spermatophyta</taxon>
        <taxon>Magnoliopsida</taxon>
        <taxon>eudicotyledons</taxon>
        <taxon>Gunneridae</taxon>
        <taxon>Pentapetalae</taxon>
        <taxon>asterids</taxon>
        <taxon>Ericales</taxon>
        <taxon>Ericaceae</taxon>
        <taxon>Vaccinioideae</taxon>
        <taxon>Vaccinieae</taxon>
        <taxon>Vaccinium</taxon>
    </lineage>
</organism>
<evidence type="ECO:0000313" key="2">
    <source>
        <dbReference type="Proteomes" id="UP000828048"/>
    </source>
</evidence>